<sequence>MDGHNDPDLIKFGDSCRSDIIVLLKNRIGRQELFHSHSFILKSKSTYFADRLSDPSSQTCIEIECSEVNYNHHLKLLKCLYLPADSLSDSFDSVRSALGVLQVAADLHCESVVHSCVQYLEAVPWEESEEDEILDVVSRLGPIAMPILARIQPVDLVGTKSVFISAIRFATSIDGPSPPFGDELRTSAQEQVEYMLGDDADMPLVTADNEVQLETITGLSKTFSSFERELSLIFESGMCKFTECKILQSLSDLEWMCNVLLKMGLMNDFVSKWIDISETILRVVEDENLKCMWGLKLKLVEVTSKVLDAVGYGNVILPAPHRVQLIKSWLPFIRKLKPILDLMGDKDAEFPYKMDEDMCQSIEGAMVSLVSALPSDDQADILADWMNAEQLRYPDLSEAFEVWCFRTKSAKRRLVGGLMDKVDSTTVSL</sequence>
<comment type="pathway">
    <text evidence="2">Protein modification; protein ubiquitination.</text>
</comment>
<proteinExistence type="predicted"/>
<dbReference type="AlphaFoldDB" id="A0A6I9UQM9"/>
<dbReference type="SMART" id="SM00225">
    <property type="entry name" value="BTB"/>
    <property type="match status" value="1"/>
</dbReference>
<dbReference type="Proteomes" id="UP000504604">
    <property type="component" value="Unplaced"/>
</dbReference>
<protein>
    <submittedName>
        <fullName evidence="6">BTB/POZ domain-containing protein At3g05675-like isoform X1</fullName>
    </submittedName>
</protein>
<evidence type="ECO:0000256" key="2">
    <source>
        <dbReference type="ARBA" id="ARBA00004906"/>
    </source>
</evidence>
<dbReference type="InParanoid" id="A0A6I9UQM9"/>
<dbReference type="InterPro" id="IPR058039">
    <property type="entry name" value="At3g05675-like_ankyrin"/>
</dbReference>
<dbReference type="Pfam" id="PF00651">
    <property type="entry name" value="BTB"/>
    <property type="match status" value="1"/>
</dbReference>
<dbReference type="SUPFAM" id="SSF54695">
    <property type="entry name" value="POZ domain"/>
    <property type="match status" value="1"/>
</dbReference>
<dbReference type="PANTHER" id="PTHR31060:SF7">
    <property type="entry name" value="OS06G0129200 PROTEIN"/>
    <property type="match status" value="1"/>
</dbReference>
<organism evidence="5 6">
    <name type="scientific">Sesamum indicum</name>
    <name type="common">Oriental sesame</name>
    <name type="synonym">Sesamum orientale</name>
    <dbReference type="NCBI Taxonomy" id="4182"/>
    <lineage>
        <taxon>Eukaryota</taxon>
        <taxon>Viridiplantae</taxon>
        <taxon>Streptophyta</taxon>
        <taxon>Embryophyta</taxon>
        <taxon>Tracheophyta</taxon>
        <taxon>Spermatophyta</taxon>
        <taxon>Magnoliopsida</taxon>
        <taxon>eudicotyledons</taxon>
        <taxon>Gunneridae</taxon>
        <taxon>Pentapetalae</taxon>
        <taxon>asterids</taxon>
        <taxon>lamiids</taxon>
        <taxon>Lamiales</taxon>
        <taxon>Pedaliaceae</taxon>
        <taxon>Sesamum</taxon>
    </lineage>
</organism>
<dbReference type="RefSeq" id="XP_011101007.1">
    <property type="nucleotide sequence ID" value="XM_011102705.2"/>
</dbReference>
<reference evidence="6" key="1">
    <citation type="submission" date="2025-08" db="UniProtKB">
        <authorList>
            <consortium name="RefSeq"/>
        </authorList>
    </citation>
    <scope>IDENTIFICATION</scope>
</reference>
<dbReference type="Pfam" id="PF25553">
    <property type="entry name" value="BTB-POZ_ANK-like"/>
    <property type="match status" value="1"/>
</dbReference>
<evidence type="ECO:0000313" key="6">
    <source>
        <dbReference type="RefSeq" id="XP_011101007.1"/>
    </source>
</evidence>
<gene>
    <name evidence="6" type="primary">LOC105179109</name>
</gene>
<keyword evidence="3" id="KW-0833">Ubl conjugation pathway</keyword>
<keyword evidence="5" id="KW-1185">Reference proteome</keyword>
<accession>A0A6I9UQM9</accession>
<dbReference type="InterPro" id="IPR000210">
    <property type="entry name" value="BTB/POZ_dom"/>
</dbReference>
<dbReference type="OrthoDB" id="1878759at2759"/>
<feature type="domain" description="BTB" evidence="4">
    <location>
        <begin position="18"/>
        <end position="89"/>
    </location>
</feature>
<dbReference type="KEGG" id="sind:105179109"/>
<dbReference type="PROSITE" id="PS50097">
    <property type="entry name" value="BTB"/>
    <property type="match status" value="1"/>
</dbReference>
<name>A0A6I9UQM9_SESIN</name>
<dbReference type="UniPathway" id="UPA00143"/>
<evidence type="ECO:0000256" key="3">
    <source>
        <dbReference type="ARBA" id="ARBA00022786"/>
    </source>
</evidence>
<dbReference type="Gene3D" id="3.30.710.10">
    <property type="entry name" value="Potassium Channel Kv1.1, Chain A"/>
    <property type="match status" value="1"/>
</dbReference>
<dbReference type="GeneID" id="105179109"/>
<evidence type="ECO:0000256" key="1">
    <source>
        <dbReference type="ARBA" id="ARBA00002668"/>
    </source>
</evidence>
<comment type="function">
    <text evidence="1">May act as a substrate-specific adapter of an E3 ubiquitin-protein ligase complex (CUL3-RBX1-BTB) which mediates the ubiquitination and subsequent proteasomal degradation of target proteins.</text>
</comment>
<dbReference type="GO" id="GO:0016567">
    <property type="term" value="P:protein ubiquitination"/>
    <property type="evidence" value="ECO:0007669"/>
    <property type="project" value="UniProtKB-UniPathway"/>
</dbReference>
<evidence type="ECO:0000259" key="4">
    <source>
        <dbReference type="PROSITE" id="PS50097"/>
    </source>
</evidence>
<dbReference type="PANTHER" id="PTHR31060">
    <property type="entry name" value="OSJNBA0011J08.25 PROTEIN-RELATED"/>
    <property type="match status" value="1"/>
</dbReference>
<dbReference type="InterPro" id="IPR038920">
    <property type="entry name" value="At3g05675-like"/>
</dbReference>
<dbReference type="InterPro" id="IPR011333">
    <property type="entry name" value="SKP1/BTB/POZ_sf"/>
</dbReference>
<evidence type="ECO:0000313" key="5">
    <source>
        <dbReference type="Proteomes" id="UP000504604"/>
    </source>
</evidence>